<dbReference type="SUPFAM" id="SSF46609">
    <property type="entry name" value="Fe,Mn superoxide dismutase (SOD), N-terminal domain"/>
    <property type="match status" value="1"/>
</dbReference>
<accession>A0A7X0DLH3</accession>
<dbReference type="EC" id="1.15.1.1" evidence="9"/>
<dbReference type="Gene3D" id="1.10.287.990">
    <property type="entry name" value="Fe,Mn superoxide dismutase (SOD) domain"/>
    <property type="match status" value="1"/>
</dbReference>
<evidence type="ECO:0000256" key="2">
    <source>
        <dbReference type="ARBA" id="ARBA00008714"/>
    </source>
</evidence>
<dbReference type="PANTHER" id="PTHR42769">
    <property type="entry name" value="SUPEROXIDE DISMUTASE"/>
    <property type="match status" value="1"/>
</dbReference>
<sequence>MAFELPALPYDKTALEPHMSAQTFDFHHGKHHNAYVVNLNNLLKDSPQADAALEDVILSSWKDKNAGVFNNAAQVWNHTFFWNCMKPNGGGAPTGAIADAINAAFGSYDAFKDAFKQAGATQFGSGWAWLVVENGELKITKTPNAETPMVHGQTALLTCDVWEHAYYLDFQNRRPDFLATFLDHLVNWDFVNENFKNAK</sequence>
<dbReference type="InterPro" id="IPR036314">
    <property type="entry name" value="SOD_C_sf"/>
</dbReference>
<dbReference type="InterPro" id="IPR019832">
    <property type="entry name" value="Mn/Fe_SOD_C"/>
</dbReference>
<feature type="binding site" evidence="8">
    <location>
        <position position="78"/>
    </location>
    <ligand>
        <name>Mn(2+)</name>
        <dbReference type="ChEBI" id="CHEBI:29035"/>
    </ligand>
</feature>
<keyword evidence="4 9" id="KW-0560">Oxidoreductase</keyword>
<name>A0A7X0DLH3_NOVIT</name>
<dbReference type="InterPro" id="IPR001189">
    <property type="entry name" value="Mn/Fe_SOD"/>
</dbReference>
<feature type="binding site" evidence="8">
    <location>
        <position position="160"/>
    </location>
    <ligand>
        <name>Mn(2+)</name>
        <dbReference type="ChEBI" id="CHEBI:29035"/>
    </ligand>
</feature>
<dbReference type="InterPro" id="IPR019833">
    <property type="entry name" value="Mn/Fe_SOD_BS"/>
</dbReference>
<comment type="function">
    <text evidence="6">Destroys superoxide anion radicals which are normally produced within the cells and which are toxic to biological systems. Catalyzes the dismutation of superoxide anion radicals into O2 and H2O2 by successive reduction and oxidation of the transition metal ion at the active site.</text>
</comment>
<evidence type="ECO:0000256" key="4">
    <source>
        <dbReference type="ARBA" id="ARBA00023002"/>
    </source>
</evidence>
<keyword evidence="3 8" id="KW-0479">Metal-binding</keyword>
<feature type="binding site" evidence="8">
    <location>
        <position position="27"/>
    </location>
    <ligand>
        <name>Mn(2+)</name>
        <dbReference type="ChEBI" id="CHEBI:29035"/>
    </ligand>
</feature>
<dbReference type="SUPFAM" id="SSF54719">
    <property type="entry name" value="Fe,Mn superoxide dismutase (SOD), C-terminal domain"/>
    <property type="match status" value="1"/>
</dbReference>
<organism evidence="12 13">
    <name type="scientific">Novispirillum itersonii</name>
    <name type="common">Aquaspirillum itersonii</name>
    <dbReference type="NCBI Taxonomy" id="189"/>
    <lineage>
        <taxon>Bacteria</taxon>
        <taxon>Pseudomonadati</taxon>
        <taxon>Pseudomonadota</taxon>
        <taxon>Alphaproteobacteria</taxon>
        <taxon>Rhodospirillales</taxon>
        <taxon>Novispirillaceae</taxon>
        <taxon>Novispirillum</taxon>
    </lineage>
</organism>
<dbReference type="Pfam" id="PF00081">
    <property type="entry name" value="Sod_Fe_N"/>
    <property type="match status" value="1"/>
</dbReference>
<comment type="cofactor">
    <cofactor evidence="1">
        <name>Fe(3+)</name>
        <dbReference type="ChEBI" id="CHEBI:29034"/>
    </cofactor>
</comment>
<dbReference type="RefSeq" id="WP_184262748.1">
    <property type="nucleotide sequence ID" value="NZ_JACIIX010000004.1"/>
</dbReference>
<evidence type="ECO:0000259" key="11">
    <source>
        <dbReference type="Pfam" id="PF02777"/>
    </source>
</evidence>
<evidence type="ECO:0000256" key="1">
    <source>
        <dbReference type="ARBA" id="ARBA00001965"/>
    </source>
</evidence>
<protein>
    <recommendedName>
        <fullName evidence="9">Superoxide dismutase</fullName>
        <ecNumber evidence="9">1.15.1.1</ecNumber>
    </recommendedName>
</protein>
<reference evidence="12 13" key="1">
    <citation type="submission" date="2020-08" db="EMBL/GenBank/DDBJ databases">
        <title>Genomic Encyclopedia of Type Strains, Phase IV (KMG-IV): sequencing the most valuable type-strain genomes for metagenomic binning, comparative biology and taxonomic classification.</title>
        <authorList>
            <person name="Goeker M."/>
        </authorList>
    </citation>
    <scope>NUCLEOTIDE SEQUENCE [LARGE SCALE GENOMIC DNA]</scope>
    <source>
        <strain evidence="12 13">DSM 11590</strain>
    </source>
</reference>
<evidence type="ECO:0000256" key="9">
    <source>
        <dbReference type="RuleBase" id="RU000414"/>
    </source>
</evidence>
<dbReference type="PANTHER" id="PTHR42769:SF3">
    <property type="entry name" value="SUPEROXIDE DISMUTASE [FE] 2, CHLOROPLASTIC"/>
    <property type="match status" value="1"/>
</dbReference>
<dbReference type="FunFam" id="3.55.40.20:FF:000001">
    <property type="entry name" value="Superoxide dismutase"/>
    <property type="match status" value="1"/>
</dbReference>
<keyword evidence="13" id="KW-1185">Reference proteome</keyword>
<evidence type="ECO:0000313" key="12">
    <source>
        <dbReference type="EMBL" id="MBB6209986.1"/>
    </source>
</evidence>
<dbReference type="Proteomes" id="UP000544872">
    <property type="component" value="Unassembled WGS sequence"/>
</dbReference>
<dbReference type="Gene3D" id="3.55.40.20">
    <property type="entry name" value="Iron/manganese superoxide dismutase, C-terminal domain"/>
    <property type="match status" value="1"/>
</dbReference>
<comment type="caution">
    <text evidence="12">The sequence shown here is derived from an EMBL/GenBank/DDBJ whole genome shotgun (WGS) entry which is preliminary data.</text>
</comment>
<proteinExistence type="inferred from homology"/>
<evidence type="ECO:0000259" key="10">
    <source>
        <dbReference type="Pfam" id="PF00081"/>
    </source>
</evidence>
<dbReference type="GO" id="GO:0004784">
    <property type="term" value="F:superoxide dismutase activity"/>
    <property type="evidence" value="ECO:0007669"/>
    <property type="project" value="UniProtKB-EC"/>
</dbReference>
<gene>
    <name evidence="12" type="ORF">FHS48_001396</name>
</gene>
<dbReference type="PROSITE" id="PS00088">
    <property type="entry name" value="SOD_MN"/>
    <property type="match status" value="1"/>
</dbReference>
<comment type="function">
    <text evidence="9">Destroys radicals which are normally produced within the cells and which are toxic to biological systems.</text>
</comment>
<dbReference type="FunFam" id="1.10.287.990:FF:000002">
    <property type="entry name" value="Superoxide dismutase"/>
    <property type="match status" value="1"/>
</dbReference>
<comment type="similarity">
    <text evidence="2 9">Belongs to the iron/manganese superoxide dismutase family.</text>
</comment>
<evidence type="ECO:0000256" key="3">
    <source>
        <dbReference type="ARBA" id="ARBA00022723"/>
    </source>
</evidence>
<dbReference type="AlphaFoldDB" id="A0A7X0DLH3"/>
<dbReference type="EMBL" id="JACIIX010000004">
    <property type="protein sequence ID" value="MBB6209986.1"/>
    <property type="molecule type" value="Genomic_DNA"/>
</dbReference>
<feature type="domain" description="Manganese/iron superoxide dismutase C-terminal" evidence="11">
    <location>
        <begin position="93"/>
        <end position="194"/>
    </location>
</feature>
<feature type="binding site" evidence="8">
    <location>
        <position position="164"/>
    </location>
    <ligand>
        <name>Mn(2+)</name>
        <dbReference type="ChEBI" id="CHEBI:29035"/>
    </ligand>
</feature>
<evidence type="ECO:0000256" key="6">
    <source>
        <dbReference type="ARBA" id="ARBA00024318"/>
    </source>
</evidence>
<dbReference type="PRINTS" id="PR01703">
    <property type="entry name" value="MNSODISMTASE"/>
</dbReference>
<feature type="domain" description="Manganese/iron superoxide dismutase N-terminal" evidence="10">
    <location>
        <begin position="3"/>
        <end position="86"/>
    </location>
</feature>
<keyword evidence="5" id="KW-0408">Iron</keyword>
<comment type="catalytic activity">
    <reaction evidence="7">
        <text>2 superoxide + 2 H(+) = H2O2 + O2</text>
        <dbReference type="Rhea" id="RHEA:20696"/>
        <dbReference type="ChEBI" id="CHEBI:15378"/>
        <dbReference type="ChEBI" id="CHEBI:15379"/>
        <dbReference type="ChEBI" id="CHEBI:16240"/>
        <dbReference type="ChEBI" id="CHEBI:18421"/>
        <dbReference type="EC" id="1.15.1.1"/>
    </reaction>
    <physiologicalReaction direction="left-to-right" evidence="7">
        <dbReference type="Rhea" id="RHEA:20697"/>
    </physiologicalReaction>
</comment>
<dbReference type="PIRSF" id="PIRSF000349">
    <property type="entry name" value="SODismutase"/>
    <property type="match status" value="1"/>
</dbReference>
<evidence type="ECO:0000313" key="13">
    <source>
        <dbReference type="Proteomes" id="UP000544872"/>
    </source>
</evidence>
<dbReference type="GO" id="GO:0005737">
    <property type="term" value="C:cytoplasm"/>
    <property type="evidence" value="ECO:0007669"/>
    <property type="project" value="UniProtKB-ARBA"/>
</dbReference>
<dbReference type="GO" id="GO:0046914">
    <property type="term" value="F:transition metal ion binding"/>
    <property type="evidence" value="ECO:0007669"/>
    <property type="project" value="UniProtKB-ARBA"/>
</dbReference>
<dbReference type="InterPro" id="IPR019831">
    <property type="entry name" value="Mn/Fe_SOD_N"/>
</dbReference>
<dbReference type="Pfam" id="PF02777">
    <property type="entry name" value="Sod_Fe_C"/>
    <property type="match status" value="1"/>
</dbReference>
<dbReference type="InterPro" id="IPR036324">
    <property type="entry name" value="Mn/Fe_SOD_N_sf"/>
</dbReference>
<evidence type="ECO:0000256" key="5">
    <source>
        <dbReference type="ARBA" id="ARBA00023004"/>
    </source>
</evidence>
<evidence type="ECO:0000256" key="7">
    <source>
        <dbReference type="ARBA" id="ARBA00047393"/>
    </source>
</evidence>
<evidence type="ECO:0000256" key="8">
    <source>
        <dbReference type="PIRSR" id="PIRSR000349-1"/>
    </source>
</evidence>